<name>A0A127F5U7_STEDE</name>
<dbReference type="Gene3D" id="3.40.50.1000">
    <property type="entry name" value="HAD superfamily/HAD-like"/>
    <property type="match status" value="1"/>
</dbReference>
<keyword evidence="2" id="KW-0378">Hydrolase</keyword>
<dbReference type="PANTHER" id="PTHR46470">
    <property type="entry name" value="N-ACYLNEURAMINATE-9-PHOSPHATASE"/>
    <property type="match status" value="1"/>
</dbReference>
<dbReference type="Pfam" id="PF00702">
    <property type="entry name" value="Hydrolase"/>
    <property type="match status" value="1"/>
</dbReference>
<evidence type="ECO:0000313" key="4">
    <source>
        <dbReference type="EMBL" id="AMN45806.1"/>
    </source>
</evidence>
<dbReference type="RefSeq" id="WP_066918130.1">
    <property type="nucleotide sequence ID" value="NZ_CP011971.1"/>
</dbReference>
<evidence type="ECO:0000313" key="5">
    <source>
        <dbReference type="Proteomes" id="UP000070250"/>
    </source>
</evidence>
<dbReference type="NCBIfam" id="TIGR01549">
    <property type="entry name" value="HAD-SF-IA-v1"/>
    <property type="match status" value="1"/>
</dbReference>
<evidence type="ECO:0000256" key="3">
    <source>
        <dbReference type="ARBA" id="ARBA00022842"/>
    </source>
</evidence>
<dbReference type="PRINTS" id="PR00413">
    <property type="entry name" value="HADHALOGNASE"/>
</dbReference>
<protein>
    <recommendedName>
        <fullName evidence="6">HAD family hydrolase</fullName>
    </recommendedName>
</protein>
<dbReference type="Gene3D" id="1.20.120.1600">
    <property type="match status" value="1"/>
</dbReference>
<dbReference type="GO" id="GO:0016787">
    <property type="term" value="F:hydrolase activity"/>
    <property type="evidence" value="ECO:0007669"/>
    <property type="project" value="UniProtKB-KW"/>
</dbReference>
<evidence type="ECO:0008006" key="6">
    <source>
        <dbReference type="Google" id="ProtNLM"/>
    </source>
</evidence>
<keyword evidence="5" id="KW-1185">Reference proteome</keyword>
<dbReference type="SFLD" id="SFLDS00003">
    <property type="entry name" value="Haloacid_Dehalogenase"/>
    <property type="match status" value="1"/>
</dbReference>
<dbReference type="GO" id="GO:0009231">
    <property type="term" value="P:riboflavin biosynthetic process"/>
    <property type="evidence" value="ECO:0007669"/>
    <property type="project" value="TreeGrafter"/>
</dbReference>
<dbReference type="PANTHER" id="PTHR46470:SF4">
    <property type="entry name" value="5-AMINO-6-(5-PHOSPHO-D-RIBITYLAMINO)URACIL PHOSPHATASE YIGB"/>
    <property type="match status" value="1"/>
</dbReference>
<accession>A0A127F5U7</accession>
<dbReference type="STRING" id="465721.ACG33_01525"/>
<dbReference type="InterPro" id="IPR051400">
    <property type="entry name" value="HAD-like_hydrolase"/>
</dbReference>
<sequence length="237" mass="26795">MVVRAVCFDLDNTLWDVRPVIRRAEQAMYDLLATRYPRVVAALTAEDLREARVRIAETFPQMRHDFTFLRQQALRDHARDFGYPEIMVEEAFAAFIRARNQVELYPDVRPGLDLLFAQYRLFTVTNGNADLEQIGLAHYFERMLAARQAGALKPDPAIFRQVVAGSGLALHEVVYVGDDPELDVEGARRAGMQAIWMNRDDARWPSGLEQPVHMVRSVVDLIPLLSALGSRRSAGSA</sequence>
<dbReference type="EMBL" id="CP011971">
    <property type="protein sequence ID" value="AMN45806.1"/>
    <property type="molecule type" value="Genomic_DNA"/>
</dbReference>
<gene>
    <name evidence="4" type="ORF">ACG33_01525</name>
</gene>
<dbReference type="Proteomes" id="UP000070250">
    <property type="component" value="Chromosome"/>
</dbReference>
<dbReference type="KEGG" id="sdf:ACG33_01525"/>
<evidence type="ECO:0000256" key="2">
    <source>
        <dbReference type="ARBA" id="ARBA00022801"/>
    </source>
</evidence>
<dbReference type="InterPro" id="IPR023214">
    <property type="entry name" value="HAD_sf"/>
</dbReference>
<dbReference type="OrthoDB" id="367448at2"/>
<dbReference type="NCBIfam" id="TIGR01509">
    <property type="entry name" value="HAD-SF-IA-v3"/>
    <property type="match status" value="1"/>
</dbReference>
<organism evidence="4 5">
    <name type="scientific">Steroidobacter denitrificans</name>
    <dbReference type="NCBI Taxonomy" id="465721"/>
    <lineage>
        <taxon>Bacteria</taxon>
        <taxon>Pseudomonadati</taxon>
        <taxon>Pseudomonadota</taxon>
        <taxon>Gammaproteobacteria</taxon>
        <taxon>Steroidobacterales</taxon>
        <taxon>Steroidobacteraceae</taxon>
        <taxon>Steroidobacter</taxon>
    </lineage>
</organism>
<comment type="cofactor">
    <cofactor evidence="1">
        <name>Mg(2+)</name>
        <dbReference type="ChEBI" id="CHEBI:18420"/>
    </cofactor>
</comment>
<evidence type="ECO:0000256" key="1">
    <source>
        <dbReference type="ARBA" id="ARBA00001946"/>
    </source>
</evidence>
<dbReference type="InterPro" id="IPR036412">
    <property type="entry name" value="HAD-like_sf"/>
</dbReference>
<proteinExistence type="predicted"/>
<dbReference type="SUPFAM" id="SSF56784">
    <property type="entry name" value="HAD-like"/>
    <property type="match status" value="1"/>
</dbReference>
<dbReference type="InterPro" id="IPR006439">
    <property type="entry name" value="HAD-SF_hydro_IA"/>
</dbReference>
<keyword evidence="3" id="KW-0460">Magnesium</keyword>
<reference evidence="4 5" key="1">
    <citation type="submission" date="2015-06" db="EMBL/GenBank/DDBJ databases">
        <title>A Comprehensive Approach to Explore the Metabolic and Phylogenetic Diversity of Bacterial Steroid Degradation in the Environment: Testosterone as an Example.</title>
        <authorList>
            <person name="Yang F.-C."/>
            <person name="Chen Y.-L."/>
            <person name="Yu C.-P."/>
            <person name="Tang S.-L."/>
            <person name="Wang P.-H."/>
            <person name="Ismail W."/>
            <person name="Wang C.-H."/>
            <person name="Yang C.-Y."/>
            <person name="Chiang Y.-R."/>
        </authorList>
    </citation>
    <scope>NUCLEOTIDE SEQUENCE [LARGE SCALE GENOMIC DNA]</scope>
    <source>
        <strain evidence="4 5">DSM 18526</strain>
    </source>
</reference>
<dbReference type="AlphaFoldDB" id="A0A127F5U7"/>
<dbReference type="SFLD" id="SFLDG01129">
    <property type="entry name" value="C1.5:_HAD__Beta-PGM__Phosphata"/>
    <property type="match status" value="1"/>
</dbReference>